<dbReference type="InterPro" id="IPR052701">
    <property type="entry name" value="GAG_Ulvan_Degrading_Sulfatases"/>
</dbReference>
<evidence type="ECO:0000256" key="2">
    <source>
        <dbReference type="ARBA" id="ARBA00008779"/>
    </source>
</evidence>
<feature type="signal peptide" evidence="4">
    <location>
        <begin position="1"/>
        <end position="15"/>
    </location>
</feature>
<evidence type="ECO:0000256" key="4">
    <source>
        <dbReference type="SAM" id="SignalP"/>
    </source>
</evidence>
<reference evidence="7" key="1">
    <citation type="journal article" date="2015" name="Nat. Genet.">
        <title>The genome and transcriptome of the zoonotic hookworm Ancylostoma ceylanicum identify infection-specific gene families.</title>
        <authorList>
            <person name="Schwarz E.M."/>
            <person name="Hu Y."/>
            <person name="Antoshechkin I."/>
            <person name="Miller M.M."/>
            <person name="Sternberg P.W."/>
            <person name="Aroian R.V."/>
        </authorList>
    </citation>
    <scope>NUCLEOTIDE SEQUENCE</scope>
    <source>
        <strain evidence="7">HY135</strain>
    </source>
</reference>
<dbReference type="InterPro" id="IPR017850">
    <property type="entry name" value="Alkaline_phosphatase_core_sf"/>
</dbReference>
<proteinExistence type="inferred from homology"/>
<dbReference type="Gene3D" id="3.30.1120.10">
    <property type="match status" value="1"/>
</dbReference>
<keyword evidence="4" id="KW-0732">Signal</keyword>
<dbReference type="Proteomes" id="UP000024635">
    <property type="component" value="Unassembled WGS sequence"/>
</dbReference>
<feature type="domain" description="Sulfatase N-terminal" evidence="5">
    <location>
        <begin position="25"/>
        <end position="374"/>
    </location>
</feature>
<dbReference type="Pfam" id="PF00884">
    <property type="entry name" value="Sulfatase"/>
    <property type="match status" value="1"/>
</dbReference>
<evidence type="ECO:0000313" key="7">
    <source>
        <dbReference type="Proteomes" id="UP000024635"/>
    </source>
</evidence>
<accession>A0A016TFV2</accession>
<dbReference type="PANTHER" id="PTHR43751:SF2">
    <property type="entry name" value="SULFATASE N-TERMINAL DOMAIN-CONTAINING PROTEIN"/>
    <property type="match status" value="1"/>
</dbReference>
<gene>
    <name evidence="6" type="primary">Acey_s0106.g3741</name>
    <name evidence="6" type="ORF">Y032_0106g3741</name>
</gene>
<dbReference type="SUPFAM" id="SSF53649">
    <property type="entry name" value="Alkaline phosphatase-like"/>
    <property type="match status" value="1"/>
</dbReference>
<organism evidence="6 7">
    <name type="scientific">Ancylostoma ceylanicum</name>
    <dbReference type="NCBI Taxonomy" id="53326"/>
    <lineage>
        <taxon>Eukaryota</taxon>
        <taxon>Metazoa</taxon>
        <taxon>Ecdysozoa</taxon>
        <taxon>Nematoda</taxon>
        <taxon>Chromadorea</taxon>
        <taxon>Rhabditida</taxon>
        <taxon>Rhabditina</taxon>
        <taxon>Rhabditomorpha</taxon>
        <taxon>Strongyloidea</taxon>
        <taxon>Ancylostomatidae</taxon>
        <taxon>Ancylostomatinae</taxon>
        <taxon>Ancylostoma</taxon>
    </lineage>
</organism>
<sequence>MKRLLLCALMGIVHSCERPPSPSHPNIVLLVVDDMGFGDVASYGHPTQEYTSIDRMAHEGTRFTQAYSADSLCSPSRSGFMTGRLPIRLGTVGGKRIFQPYDVGGLPKNETTMAEMLKQAGYVTGMVGKWHLGINAHNRTDGSHLPSKRGFDFVGLNLPFTNAWECDTTGVGIFYCQLRLQMQSQMACWVWGIAPREEYYKNGPDPSRCFLYDGDEIVQQPIRFQWMTENLVHDWRRFLQERLQKDQKKTPFFFYFSFPQVHSTQFANPSFLGSSVRGMYGDSINEMSWAIGEVLDSLLKAGIAENTLVIFMSDHGPHAELCLNGGSTAGLKGGKSNSYEGGFRIPFIAWQPGTVKAGRVSHEVISSMDLYRTFRDMQNCPQQRGDLPTRNQHSVEATTVFGWNKHTGGTVRNIMSCIGKTFKIHYKTSPIFLNDTVDPNLSYFCPNGKPRADWYVSASCPDEHLTTHDPPSVFDLAKDPYERYALEESDFVKQMRSQGANIVKEHRQTLVPVPIQMGHFDKNVVPCCDPPACRCDKITRREKANEEPSLHYPSVYKFFEGIGGIKGGI</sequence>
<keyword evidence="7" id="KW-1185">Reference proteome</keyword>
<dbReference type="EMBL" id="JARK01001442">
    <property type="protein sequence ID" value="EYC01525.1"/>
    <property type="molecule type" value="Genomic_DNA"/>
</dbReference>
<feature type="chain" id="PRO_5013130701" description="Sulfatase N-terminal domain-containing protein" evidence="4">
    <location>
        <begin position="16"/>
        <end position="569"/>
    </location>
</feature>
<dbReference type="GO" id="GO:0016787">
    <property type="term" value="F:hydrolase activity"/>
    <property type="evidence" value="ECO:0007669"/>
    <property type="project" value="UniProtKB-KW"/>
</dbReference>
<dbReference type="PROSITE" id="PS00523">
    <property type="entry name" value="SULFATASE_1"/>
    <property type="match status" value="1"/>
</dbReference>
<evidence type="ECO:0000259" key="5">
    <source>
        <dbReference type="Pfam" id="PF00884"/>
    </source>
</evidence>
<evidence type="ECO:0000256" key="1">
    <source>
        <dbReference type="ARBA" id="ARBA00001913"/>
    </source>
</evidence>
<dbReference type="STRING" id="53326.A0A016TFV2"/>
<comment type="cofactor">
    <cofactor evidence="1">
        <name>Ca(2+)</name>
        <dbReference type="ChEBI" id="CHEBI:29108"/>
    </cofactor>
</comment>
<dbReference type="InterPro" id="IPR000917">
    <property type="entry name" value="Sulfatase_N"/>
</dbReference>
<evidence type="ECO:0000313" key="6">
    <source>
        <dbReference type="EMBL" id="EYC01525.1"/>
    </source>
</evidence>
<dbReference type="OrthoDB" id="103349at2759"/>
<dbReference type="Gene3D" id="3.40.720.10">
    <property type="entry name" value="Alkaline Phosphatase, subunit A"/>
    <property type="match status" value="1"/>
</dbReference>
<dbReference type="PANTHER" id="PTHR43751">
    <property type="entry name" value="SULFATASE"/>
    <property type="match status" value="1"/>
</dbReference>
<dbReference type="AlphaFoldDB" id="A0A016TFV2"/>
<keyword evidence="3" id="KW-0378">Hydrolase</keyword>
<evidence type="ECO:0000256" key="3">
    <source>
        <dbReference type="ARBA" id="ARBA00022801"/>
    </source>
</evidence>
<protein>
    <recommendedName>
        <fullName evidence="5">Sulfatase N-terminal domain-containing protein</fullName>
    </recommendedName>
</protein>
<dbReference type="PROSITE" id="PS00149">
    <property type="entry name" value="SULFATASE_2"/>
    <property type="match status" value="1"/>
</dbReference>
<dbReference type="Pfam" id="PF14707">
    <property type="entry name" value="Sulfatase_C"/>
    <property type="match status" value="1"/>
</dbReference>
<dbReference type="InterPro" id="IPR024607">
    <property type="entry name" value="Sulfatase_CS"/>
</dbReference>
<comment type="caution">
    <text evidence="6">The sequence shown here is derived from an EMBL/GenBank/DDBJ whole genome shotgun (WGS) entry which is preliminary data.</text>
</comment>
<name>A0A016TFV2_9BILA</name>
<comment type="similarity">
    <text evidence="2">Belongs to the sulfatase family.</text>
</comment>